<sequence length="123" mass="13992">MKSKAKTRMSMVDKHELYSRHFNDPGASYSDLAIWAATTFGPRRSRPNQPSETLLSTTKQRVFEPTAMLYHMSAAELIRKQASNYAAQLDVPNSDIPSYSKGWLYRFQQKHVLTSKIEHGEAG</sequence>
<dbReference type="GeneID" id="20817852"/>
<dbReference type="InterPro" id="IPR006600">
    <property type="entry name" value="HTH_CenpB_DNA-bd_dom"/>
</dbReference>
<dbReference type="Pfam" id="PF03221">
    <property type="entry name" value="HTH_Tnp_Tc5"/>
    <property type="match status" value="1"/>
</dbReference>
<proteinExistence type="predicted"/>
<evidence type="ECO:0000259" key="2">
    <source>
        <dbReference type="Pfam" id="PF03221"/>
    </source>
</evidence>
<dbReference type="GO" id="GO:0003677">
    <property type="term" value="F:DNA binding"/>
    <property type="evidence" value="ECO:0007669"/>
    <property type="project" value="UniProtKB-KW"/>
</dbReference>
<name>W4FKX6_APHAT</name>
<dbReference type="EMBL" id="KI913189">
    <property type="protein sequence ID" value="ETV68115.1"/>
    <property type="molecule type" value="Genomic_DNA"/>
</dbReference>
<evidence type="ECO:0000313" key="3">
    <source>
        <dbReference type="EMBL" id="ETV68115.1"/>
    </source>
</evidence>
<dbReference type="VEuPathDB" id="FungiDB:H257_15856"/>
<feature type="domain" description="HTH CENPB-type" evidence="2">
    <location>
        <begin position="76"/>
        <end position="116"/>
    </location>
</feature>
<dbReference type="OrthoDB" id="2433378at2759"/>
<organism evidence="3">
    <name type="scientific">Aphanomyces astaci</name>
    <name type="common">Crayfish plague agent</name>
    <dbReference type="NCBI Taxonomy" id="112090"/>
    <lineage>
        <taxon>Eukaryota</taxon>
        <taxon>Sar</taxon>
        <taxon>Stramenopiles</taxon>
        <taxon>Oomycota</taxon>
        <taxon>Saprolegniomycetes</taxon>
        <taxon>Saprolegniales</taxon>
        <taxon>Verrucalvaceae</taxon>
        <taxon>Aphanomyces</taxon>
    </lineage>
</organism>
<protein>
    <recommendedName>
        <fullName evidence="2">HTH CENPB-type domain-containing protein</fullName>
    </recommendedName>
</protein>
<keyword evidence="1" id="KW-0238">DNA-binding</keyword>
<dbReference type="RefSeq" id="XP_009842414.1">
    <property type="nucleotide sequence ID" value="XM_009844112.1"/>
</dbReference>
<dbReference type="Gene3D" id="1.10.10.60">
    <property type="entry name" value="Homeodomain-like"/>
    <property type="match status" value="1"/>
</dbReference>
<evidence type="ECO:0000256" key="1">
    <source>
        <dbReference type="ARBA" id="ARBA00023125"/>
    </source>
</evidence>
<gene>
    <name evidence="3" type="ORF">H257_15856</name>
</gene>
<accession>W4FKX6</accession>
<dbReference type="AlphaFoldDB" id="W4FKX6"/>
<reference evidence="3" key="1">
    <citation type="submission" date="2013-12" db="EMBL/GenBank/DDBJ databases">
        <title>The Genome Sequence of Aphanomyces astaci APO3.</title>
        <authorList>
            <consortium name="The Broad Institute Genomics Platform"/>
            <person name="Russ C."/>
            <person name="Tyler B."/>
            <person name="van West P."/>
            <person name="Dieguez-Uribeondo J."/>
            <person name="Young S.K."/>
            <person name="Zeng Q."/>
            <person name="Gargeya S."/>
            <person name="Fitzgerald M."/>
            <person name="Abouelleil A."/>
            <person name="Alvarado L."/>
            <person name="Chapman S.B."/>
            <person name="Gainer-Dewar J."/>
            <person name="Goldberg J."/>
            <person name="Griggs A."/>
            <person name="Gujja S."/>
            <person name="Hansen M."/>
            <person name="Howarth C."/>
            <person name="Imamovic A."/>
            <person name="Ireland A."/>
            <person name="Larimer J."/>
            <person name="McCowan C."/>
            <person name="Murphy C."/>
            <person name="Pearson M."/>
            <person name="Poon T.W."/>
            <person name="Priest M."/>
            <person name="Roberts A."/>
            <person name="Saif S."/>
            <person name="Shea T."/>
            <person name="Sykes S."/>
            <person name="Wortman J."/>
            <person name="Nusbaum C."/>
            <person name="Birren B."/>
        </authorList>
    </citation>
    <scope>NUCLEOTIDE SEQUENCE [LARGE SCALE GENOMIC DNA]</scope>
    <source>
        <strain evidence="3">APO3</strain>
    </source>
</reference>